<feature type="compositionally biased region" description="Basic residues" evidence="1">
    <location>
        <begin position="1"/>
        <end position="12"/>
    </location>
</feature>
<organism evidence="2">
    <name type="scientific">Brassica oleracea</name>
    <name type="common">Wild cabbage</name>
    <dbReference type="NCBI Taxonomy" id="3712"/>
    <lineage>
        <taxon>Eukaryota</taxon>
        <taxon>Viridiplantae</taxon>
        <taxon>Streptophyta</taxon>
        <taxon>Embryophyta</taxon>
        <taxon>Tracheophyta</taxon>
        <taxon>Spermatophyta</taxon>
        <taxon>Magnoliopsida</taxon>
        <taxon>eudicotyledons</taxon>
        <taxon>Gunneridae</taxon>
        <taxon>Pentapetalae</taxon>
        <taxon>rosids</taxon>
        <taxon>malvids</taxon>
        <taxon>Brassicales</taxon>
        <taxon>Brassicaceae</taxon>
        <taxon>Brassiceae</taxon>
        <taxon>Brassica</taxon>
    </lineage>
</organism>
<accession>A0A3P6GAH3</accession>
<gene>
    <name evidence="2" type="ORF">BOLC8T47514H</name>
</gene>
<evidence type="ECO:0000256" key="1">
    <source>
        <dbReference type="SAM" id="MobiDB-lite"/>
    </source>
</evidence>
<name>A0A3P6GAH3_BRAOL</name>
<evidence type="ECO:0000313" key="2">
    <source>
        <dbReference type="EMBL" id="VDD54285.1"/>
    </source>
</evidence>
<dbReference type="AlphaFoldDB" id="A0A3P6GAH3"/>
<proteinExistence type="predicted"/>
<sequence length="552" mass="63048">MTSRKRSSKKKTSPQSSSGNPCTNEEIVPKEEFGVEQEEKEAYWDVLCGSITPPPEVFYPTRPATQLDPTLPSRTSPAYLKTLREFYRVPSWVVFRVLVHGESAEEPPEEFLTCYEAFLTRCRMWFPIPEVIVRALDRFELSVTQLNVAALQKFLGVLILSYEIGMDLSPDDFKGLWSTRKTSIDYSYRMVPKRHMSIIQGHTSNAKGWFERFFYVQIDGASVEENCLPLYPEVSNAFFFVPNSILPAIPRDQFAKRDLLHNDPFFWDSFTLERIRNAVTLYRSRGIYRTLRASDMDEPHPDADKGIALEDRNFVSEDLPLPGWNPVFTPGDGSGTSEAPLPDDFFANLPPGFTTPASLDEASRREVVAEGSRLRLLLPCLTLDSCRENVSSIQRLTEASERRVFRTSRPKRLRGNSSVFRTRLWKESADRLSPIPELSFVRRGKGGHFQLISRTLKTMWVTSANVVVRLVPFRSRRTLISLFSPRLLRCRASWMGAPRPSRWFLQSRGGSESFGNPSRFRRHDGSGSRCCGRGRRSRSACGLIWSLDVWVS</sequence>
<dbReference type="EMBL" id="LR031879">
    <property type="protein sequence ID" value="VDD54285.1"/>
    <property type="molecule type" value="Genomic_DNA"/>
</dbReference>
<reference evidence="2" key="1">
    <citation type="submission" date="2018-11" db="EMBL/GenBank/DDBJ databases">
        <authorList>
            <consortium name="Genoscope - CEA"/>
            <person name="William W."/>
        </authorList>
    </citation>
    <scope>NUCLEOTIDE SEQUENCE</scope>
</reference>
<protein>
    <submittedName>
        <fullName evidence="2">Uncharacterized protein</fullName>
    </submittedName>
</protein>
<feature type="region of interest" description="Disordered" evidence="1">
    <location>
        <begin position="1"/>
        <end position="35"/>
    </location>
</feature>